<evidence type="ECO:0000256" key="2">
    <source>
        <dbReference type="ARBA" id="ARBA00022737"/>
    </source>
</evidence>
<dbReference type="PROSITE" id="PS50294">
    <property type="entry name" value="WD_REPEATS_REGION"/>
    <property type="match status" value="3"/>
</dbReference>
<dbReference type="InterPro" id="IPR015943">
    <property type="entry name" value="WD40/YVTN_repeat-like_dom_sf"/>
</dbReference>
<dbReference type="CDD" id="cd00200">
    <property type="entry name" value="WD40"/>
    <property type="match status" value="1"/>
</dbReference>
<feature type="region of interest" description="Disordered" evidence="4">
    <location>
        <begin position="129"/>
        <end position="162"/>
    </location>
</feature>
<sequence>MLPPTSLSAYQHDDWISSVKEQNGLFLTGSYDNMVRLWNKSGECVATFSGHSDSVKSVAFGSSNDSEAVVFSGSLDHSLLAWSYSLENGEQRELFECKGHKGPIESIAVDNKKELIGSASADSTIKIWSTNEPEEDEEQETTTSIAGKSKRRKTEKKSDRKIKTSLSTLEGHVGAVNAISFDDNDSSIVYTGGWDHSIRSWNIEQQVNLVTKNCEKVVLDVDYSSRSKLIATGHTDSILRLWDPRSEEGTNVKQALRGHSAWISSVSWSKTSEYLLCSGSYDSTVRVWDIRNWNEQFIISGGEDKQLRIYQTKI</sequence>
<reference evidence="5 6" key="1">
    <citation type="submission" date="2020-12" db="EMBL/GenBank/DDBJ databases">
        <title>Metabolic potential, ecology and presence of endohyphal bacteria is reflected in genomic diversity of Mucoromycotina.</title>
        <authorList>
            <person name="Muszewska A."/>
            <person name="Okrasinska A."/>
            <person name="Steczkiewicz K."/>
            <person name="Drgas O."/>
            <person name="Orlowska M."/>
            <person name="Perlinska-Lenart U."/>
            <person name="Aleksandrzak-Piekarczyk T."/>
            <person name="Szatraj K."/>
            <person name="Zielenkiewicz U."/>
            <person name="Pilsyk S."/>
            <person name="Malc E."/>
            <person name="Mieczkowski P."/>
            <person name="Kruszewska J.S."/>
            <person name="Biernat P."/>
            <person name="Pawlowska J."/>
        </authorList>
    </citation>
    <scope>NUCLEOTIDE SEQUENCE [LARGE SCALE GENOMIC DNA]</scope>
    <source>
        <strain evidence="5 6">CBS 142.35</strain>
    </source>
</reference>
<protein>
    <recommendedName>
        <fullName evidence="7">WD40 repeat-like protein</fullName>
    </recommendedName>
</protein>
<name>A0A8H7RVN3_9FUNG</name>
<feature type="repeat" description="WD" evidence="3">
    <location>
        <begin position="256"/>
        <end position="292"/>
    </location>
</feature>
<dbReference type="Proteomes" id="UP000646827">
    <property type="component" value="Unassembled WGS sequence"/>
</dbReference>
<gene>
    <name evidence="5" type="ORF">INT45_000025</name>
</gene>
<dbReference type="Pfam" id="PF00400">
    <property type="entry name" value="WD40"/>
    <property type="match status" value="6"/>
</dbReference>
<dbReference type="AlphaFoldDB" id="A0A8H7RVN3"/>
<feature type="repeat" description="WD" evidence="3">
    <location>
        <begin position="97"/>
        <end position="138"/>
    </location>
</feature>
<dbReference type="OrthoDB" id="10251381at2759"/>
<dbReference type="PROSITE" id="PS50082">
    <property type="entry name" value="WD_REPEATS_2"/>
    <property type="match status" value="6"/>
</dbReference>
<evidence type="ECO:0000256" key="4">
    <source>
        <dbReference type="SAM" id="MobiDB-lite"/>
    </source>
</evidence>
<evidence type="ECO:0000313" key="6">
    <source>
        <dbReference type="Proteomes" id="UP000646827"/>
    </source>
</evidence>
<feature type="repeat" description="WD" evidence="3">
    <location>
        <begin position="9"/>
        <end position="39"/>
    </location>
</feature>
<dbReference type="PROSITE" id="PS00678">
    <property type="entry name" value="WD_REPEATS_1"/>
    <property type="match status" value="2"/>
</dbReference>
<comment type="caution">
    <text evidence="5">The sequence shown here is derived from an EMBL/GenBank/DDBJ whole genome shotgun (WGS) entry which is preliminary data.</text>
</comment>
<dbReference type="Gene3D" id="2.130.10.10">
    <property type="entry name" value="YVTN repeat-like/Quinoprotein amine dehydrogenase"/>
    <property type="match status" value="1"/>
</dbReference>
<dbReference type="InterPro" id="IPR001680">
    <property type="entry name" value="WD40_rpt"/>
</dbReference>
<keyword evidence="2" id="KW-0677">Repeat</keyword>
<evidence type="ECO:0008006" key="7">
    <source>
        <dbReference type="Google" id="ProtNLM"/>
    </source>
</evidence>
<evidence type="ECO:0000256" key="3">
    <source>
        <dbReference type="PROSITE-ProRule" id="PRU00221"/>
    </source>
</evidence>
<dbReference type="InterPro" id="IPR019775">
    <property type="entry name" value="WD40_repeat_CS"/>
</dbReference>
<dbReference type="SMART" id="SM00320">
    <property type="entry name" value="WD40"/>
    <property type="match status" value="6"/>
</dbReference>
<organism evidence="5 6">
    <name type="scientific">Circinella minor</name>
    <dbReference type="NCBI Taxonomy" id="1195481"/>
    <lineage>
        <taxon>Eukaryota</taxon>
        <taxon>Fungi</taxon>
        <taxon>Fungi incertae sedis</taxon>
        <taxon>Mucoromycota</taxon>
        <taxon>Mucoromycotina</taxon>
        <taxon>Mucoromycetes</taxon>
        <taxon>Mucorales</taxon>
        <taxon>Lichtheimiaceae</taxon>
        <taxon>Circinella</taxon>
    </lineage>
</organism>
<dbReference type="EMBL" id="JAEPRB010000252">
    <property type="protein sequence ID" value="KAG2218102.1"/>
    <property type="molecule type" value="Genomic_DNA"/>
</dbReference>
<feature type="repeat" description="WD" evidence="3">
    <location>
        <begin position="211"/>
        <end position="252"/>
    </location>
</feature>
<keyword evidence="6" id="KW-1185">Reference proteome</keyword>
<dbReference type="PANTHER" id="PTHR19855:SF11">
    <property type="entry name" value="RIBOSOME BIOGENESIS PROTEIN WDR12"/>
    <property type="match status" value="1"/>
</dbReference>
<dbReference type="InterPro" id="IPR020472">
    <property type="entry name" value="WD40_PAC1"/>
</dbReference>
<dbReference type="PRINTS" id="PR00320">
    <property type="entry name" value="GPROTEINBRPT"/>
</dbReference>
<feature type="repeat" description="WD" evidence="3">
    <location>
        <begin position="169"/>
        <end position="211"/>
    </location>
</feature>
<dbReference type="SUPFAM" id="SSF50978">
    <property type="entry name" value="WD40 repeat-like"/>
    <property type="match status" value="1"/>
</dbReference>
<dbReference type="PANTHER" id="PTHR19855">
    <property type="entry name" value="WD40 REPEAT PROTEIN 12, 37"/>
    <property type="match status" value="1"/>
</dbReference>
<evidence type="ECO:0000313" key="5">
    <source>
        <dbReference type="EMBL" id="KAG2218102.1"/>
    </source>
</evidence>
<accession>A0A8H7RVN3</accession>
<feature type="repeat" description="WD" evidence="3">
    <location>
        <begin position="48"/>
        <end position="83"/>
    </location>
</feature>
<proteinExistence type="predicted"/>
<keyword evidence="1 3" id="KW-0853">WD repeat</keyword>
<dbReference type="InterPro" id="IPR036322">
    <property type="entry name" value="WD40_repeat_dom_sf"/>
</dbReference>
<evidence type="ECO:0000256" key="1">
    <source>
        <dbReference type="ARBA" id="ARBA00022574"/>
    </source>
</evidence>